<dbReference type="AlphaFoldDB" id="A0A5B7IKB0"/>
<comment type="caution">
    <text evidence="2">The sequence shown here is derived from an EMBL/GenBank/DDBJ whole genome shotgun (WGS) entry which is preliminary data.</text>
</comment>
<keyword evidence="3" id="KW-1185">Reference proteome</keyword>
<reference evidence="2 3" key="1">
    <citation type="submission" date="2019-05" db="EMBL/GenBank/DDBJ databases">
        <title>Another draft genome of Portunus trituberculatus and its Hox gene families provides insights of decapod evolution.</title>
        <authorList>
            <person name="Jeong J.-H."/>
            <person name="Song I."/>
            <person name="Kim S."/>
            <person name="Choi T."/>
            <person name="Kim D."/>
            <person name="Ryu S."/>
            <person name="Kim W."/>
        </authorList>
    </citation>
    <scope>NUCLEOTIDE SEQUENCE [LARGE SCALE GENOMIC DNA]</scope>
    <source>
        <tissue evidence="2">Muscle</tissue>
    </source>
</reference>
<feature type="region of interest" description="Disordered" evidence="1">
    <location>
        <begin position="54"/>
        <end position="106"/>
    </location>
</feature>
<proteinExistence type="predicted"/>
<evidence type="ECO:0000313" key="3">
    <source>
        <dbReference type="Proteomes" id="UP000324222"/>
    </source>
</evidence>
<feature type="region of interest" description="Disordered" evidence="1">
    <location>
        <begin position="1"/>
        <end position="26"/>
    </location>
</feature>
<evidence type="ECO:0000313" key="2">
    <source>
        <dbReference type="EMBL" id="MPC82037.1"/>
    </source>
</evidence>
<dbReference type="EMBL" id="VSRR010058697">
    <property type="protein sequence ID" value="MPC82037.1"/>
    <property type="molecule type" value="Genomic_DNA"/>
</dbReference>
<sequence>MYRGPCLADISEAEEEANEDSLSSASTASFWSHERELYDPWWRATPPTAAAIRASSSTPPLYRGLVRTAPPTSPVRTRARRPKRSAPTGRSTTPPAHSYAPPRRRARPYGKNGHFCTTACLPDRSCHCHLVAVYEAREGAGGSCSKEGRASLRGGLVATKGTWPQPSVVWCCHRRATPLALVCVWPSSLAGRECGAYGIATCCCCCRCCLPL</sequence>
<evidence type="ECO:0000256" key="1">
    <source>
        <dbReference type="SAM" id="MobiDB-lite"/>
    </source>
</evidence>
<gene>
    <name evidence="2" type="ORF">E2C01_076680</name>
</gene>
<dbReference type="OrthoDB" id="6433611at2759"/>
<organism evidence="2 3">
    <name type="scientific">Portunus trituberculatus</name>
    <name type="common">Swimming crab</name>
    <name type="synonym">Neptunus trituberculatus</name>
    <dbReference type="NCBI Taxonomy" id="210409"/>
    <lineage>
        <taxon>Eukaryota</taxon>
        <taxon>Metazoa</taxon>
        <taxon>Ecdysozoa</taxon>
        <taxon>Arthropoda</taxon>
        <taxon>Crustacea</taxon>
        <taxon>Multicrustacea</taxon>
        <taxon>Malacostraca</taxon>
        <taxon>Eumalacostraca</taxon>
        <taxon>Eucarida</taxon>
        <taxon>Decapoda</taxon>
        <taxon>Pleocyemata</taxon>
        <taxon>Brachyura</taxon>
        <taxon>Eubrachyura</taxon>
        <taxon>Portunoidea</taxon>
        <taxon>Portunidae</taxon>
        <taxon>Portuninae</taxon>
        <taxon>Portunus</taxon>
    </lineage>
</organism>
<name>A0A5B7IKB0_PORTR</name>
<accession>A0A5B7IKB0</accession>
<dbReference type="Proteomes" id="UP000324222">
    <property type="component" value="Unassembled WGS sequence"/>
</dbReference>
<protein>
    <submittedName>
        <fullName evidence="2">Uncharacterized protein</fullName>
    </submittedName>
</protein>